<accession>A0ACB7EP28</accession>
<reference evidence="1" key="1">
    <citation type="submission" date="2020-04" db="EMBL/GenBank/DDBJ databases">
        <title>A chromosome-scale assembly and high-density genetic map of the yellow drum (Nibea albiflora) genome.</title>
        <authorList>
            <person name="Xu D."/>
            <person name="Zhang W."/>
            <person name="Chen R."/>
            <person name="Tan P."/>
            <person name="Wang L."/>
            <person name="Song H."/>
            <person name="Tian L."/>
            <person name="Zhu Q."/>
            <person name="Wang B."/>
        </authorList>
    </citation>
    <scope>NUCLEOTIDE SEQUENCE</scope>
    <source>
        <strain evidence="1">ZJHYS-2018</strain>
    </source>
</reference>
<proteinExistence type="predicted"/>
<name>A0ACB7EP28_NIBAL</name>
<keyword evidence="2" id="KW-1185">Reference proteome</keyword>
<dbReference type="EMBL" id="CM024791">
    <property type="protein sequence ID" value="KAG8003805.1"/>
    <property type="molecule type" value="Genomic_DNA"/>
</dbReference>
<comment type="caution">
    <text evidence="1">The sequence shown here is derived from an EMBL/GenBank/DDBJ whole genome shotgun (WGS) entry which is preliminary data.</text>
</comment>
<gene>
    <name evidence="1" type="ORF">GBF38_007786</name>
</gene>
<sequence length="218" mass="24236">MGKLFYKGPVWLQVFVPTNQEHSLPMPALDTSMIVSLRPQRISSDVSLYSLRAGDQYSGHDTLAQEKTVNDLDVAEETKESDILWRVGPLLDRVRQVWVSLPRSEKVCVDEQIIPFTGRCPVRQYVPGKPNPTGLKVFVLASPNSLVPDFEVYQGKNTFGGPKTGSRSCSGLENGRVSSTGSIFHSDQSHGRFALKRSSSNWNHYEDQGSKAMPAARR</sequence>
<evidence type="ECO:0000313" key="1">
    <source>
        <dbReference type="EMBL" id="KAG8003805.1"/>
    </source>
</evidence>
<organism evidence="1 2">
    <name type="scientific">Nibea albiflora</name>
    <name type="common">Yellow drum</name>
    <name type="synonym">Corvina albiflora</name>
    <dbReference type="NCBI Taxonomy" id="240163"/>
    <lineage>
        <taxon>Eukaryota</taxon>
        <taxon>Metazoa</taxon>
        <taxon>Chordata</taxon>
        <taxon>Craniata</taxon>
        <taxon>Vertebrata</taxon>
        <taxon>Euteleostomi</taxon>
        <taxon>Actinopterygii</taxon>
        <taxon>Neopterygii</taxon>
        <taxon>Teleostei</taxon>
        <taxon>Neoteleostei</taxon>
        <taxon>Acanthomorphata</taxon>
        <taxon>Eupercaria</taxon>
        <taxon>Sciaenidae</taxon>
        <taxon>Nibea</taxon>
    </lineage>
</organism>
<protein>
    <submittedName>
        <fullName evidence="1">Uncharacterized protein</fullName>
    </submittedName>
</protein>
<dbReference type="Proteomes" id="UP000805704">
    <property type="component" value="Chromosome 3"/>
</dbReference>
<evidence type="ECO:0000313" key="2">
    <source>
        <dbReference type="Proteomes" id="UP000805704"/>
    </source>
</evidence>